<evidence type="ECO:0000256" key="10">
    <source>
        <dbReference type="ARBA" id="ARBA00023286"/>
    </source>
</evidence>
<dbReference type="GO" id="GO:0005886">
    <property type="term" value="C:plasma membrane"/>
    <property type="evidence" value="ECO:0007669"/>
    <property type="project" value="UniProtKB-SubCell"/>
</dbReference>
<keyword evidence="5 12" id="KW-1133">Transmembrane helix</keyword>
<evidence type="ECO:0000313" key="15">
    <source>
        <dbReference type="EnsemblMetazoa" id="AMEM002807-PA"/>
    </source>
</evidence>
<keyword evidence="16" id="KW-1185">Reference proteome</keyword>
<dbReference type="VEuPathDB" id="VectorBase:AMEM21_006668"/>
<organism evidence="15 16">
    <name type="scientific">Anopheles merus</name>
    <name type="common">Mosquito</name>
    <dbReference type="NCBI Taxonomy" id="30066"/>
    <lineage>
        <taxon>Eukaryota</taxon>
        <taxon>Metazoa</taxon>
        <taxon>Ecdysozoa</taxon>
        <taxon>Arthropoda</taxon>
        <taxon>Hexapoda</taxon>
        <taxon>Insecta</taxon>
        <taxon>Pterygota</taxon>
        <taxon>Neoptera</taxon>
        <taxon>Endopterygota</taxon>
        <taxon>Diptera</taxon>
        <taxon>Nematocera</taxon>
        <taxon>Culicoidea</taxon>
        <taxon>Culicidae</taxon>
        <taxon>Anophelinae</taxon>
        <taxon>Anopheles</taxon>
    </lineage>
</organism>
<evidence type="ECO:0000259" key="14">
    <source>
        <dbReference type="SMART" id="SM00918"/>
    </source>
</evidence>
<feature type="transmembrane region" description="Helical" evidence="12">
    <location>
        <begin position="1009"/>
        <end position="1027"/>
    </location>
</feature>
<evidence type="ECO:0000256" key="7">
    <source>
        <dbReference type="ARBA" id="ARBA00023136"/>
    </source>
</evidence>
<dbReference type="InterPro" id="IPR052192">
    <property type="entry name" value="Insect_Ionotropic_Sensory_Rcpt"/>
</dbReference>
<keyword evidence="6" id="KW-0406">Ion transport</keyword>
<feature type="transmembrane region" description="Helical" evidence="12">
    <location>
        <begin position="590"/>
        <end position="610"/>
    </location>
</feature>
<accession>A0A182USD5</accession>
<dbReference type="EnsemblMetazoa" id="AMEM002807-RA">
    <property type="protein sequence ID" value="AMEM002807-PA"/>
    <property type="gene ID" value="AMEM002807"/>
</dbReference>
<dbReference type="Proteomes" id="UP000075903">
    <property type="component" value="Unassembled WGS sequence"/>
</dbReference>
<reference evidence="15" key="1">
    <citation type="submission" date="2020-05" db="UniProtKB">
        <authorList>
            <consortium name="EnsemblMetazoa"/>
        </authorList>
    </citation>
    <scope>IDENTIFICATION</scope>
    <source>
        <strain evidence="15">MAF</strain>
    </source>
</reference>
<feature type="domain" description="Ionotropic glutamate receptor L-glutamate and glycine-binding" evidence="14">
    <location>
        <begin position="227"/>
        <end position="287"/>
    </location>
</feature>
<feature type="chain" id="PRO_5008138679" description="Ionotropic glutamate receptor L-glutamate and glycine-binding domain-containing protein" evidence="13">
    <location>
        <begin position="18"/>
        <end position="1806"/>
    </location>
</feature>
<keyword evidence="10" id="KW-1071">Ligand-gated ion channel</keyword>
<evidence type="ECO:0000256" key="3">
    <source>
        <dbReference type="ARBA" id="ARBA00022475"/>
    </source>
</evidence>
<dbReference type="SUPFAM" id="SSF53850">
    <property type="entry name" value="Periplasmic binding protein-like II"/>
    <property type="match status" value="3"/>
</dbReference>
<keyword evidence="8" id="KW-0675">Receptor</keyword>
<comment type="subcellular location">
    <subcellularLocation>
        <location evidence="1">Cell membrane</location>
        <topology evidence="1">Multi-pass membrane protein</topology>
    </subcellularLocation>
</comment>
<name>A0A182USD5_ANOME</name>
<dbReference type="STRING" id="30066.A0A182USD5"/>
<protein>
    <recommendedName>
        <fullName evidence="14">Ionotropic glutamate receptor L-glutamate and glycine-binding domain-containing protein</fullName>
    </recommendedName>
</protein>
<evidence type="ECO:0000313" key="16">
    <source>
        <dbReference type="Proteomes" id="UP000075903"/>
    </source>
</evidence>
<proteinExistence type="predicted"/>
<dbReference type="Gene3D" id="3.40.190.10">
    <property type="entry name" value="Periplasmic binding protein-like II"/>
    <property type="match status" value="3"/>
</dbReference>
<dbReference type="InterPro" id="IPR019594">
    <property type="entry name" value="Glu/Gly-bd"/>
</dbReference>
<dbReference type="SMART" id="SM00918">
    <property type="entry name" value="Lig_chan-Glu_bd"/>
    <property type="match status" value="2"/>
</dbReference>
<dbReference type="GO" id="GO:0015276">
    <property type="term" value="F:ligand-gated monoatomic ion channel activity"/>
    <property type="evidence" value="ECO:0007669"/>
    <property type="project" value="InterPro"/>
</dbReference>
<evidence type="ECO:0000256" key="9">
    <source>
        <dbReference type="ARBA" id="ARBA00023180"/>
    </source>
</evidence>
<evidence type="ECO:0000256" key="4">
    <source>
        <dbReference type="ARBA" id="ARBA00022692"/>
    </source>
</evidence>
<dbReference type="PANTHER" id="PTHR42643:SF30">
    <property type="entry name" value="IONOTROPIC RECEPTOR 40A-RELATED"/>
    <property type="match status" value="1"/>
</dbReference>
<dbReference type="VEuPathDB" id="VectorBase:AMEM002807"/>
<feature type="transmembrane region" description="Helical" evidence="12">
    <location>
        <begin position="340"/>
        <end position="361"/>
    </location>
</feature>
<evidence type="ECO:0000256" key="8">
    <source>
        <dbReference type="ARBA" id="ARBA00023170"/>
    </source>
</evidence>
<keyword evidence="11" id="KW-0407">Ion channel</keyword>
<feature type="transmembrane region" description="Helical" evidence="12">
    <location>
        <begin position="1534"/>
        <end position="1552"/>
    </location>
</feature>
<evidence type="ECO:0000256" key="13">
    <source>
        <dbReference type="SAM" id="SignalP"/>
    </source>
</evidence>
<feature type="signal peptide" evidence="13">
    <location>
        <begin position="1"/>
        <end position="17"/>
    </location>
</feature>
<evidence type="ECO:0000256" key="5">
    <source>
        <dbReference type="ARBA" id="ARBA00022989"/>
    </source>
</evidence>
<keyword evidence="13" id="KW-0732">Signal</keyword>
<feature type="transmembrane region" description="Helical" evidence="12">
    <location>
        <begin position="953"/>
        <end position="974"/>
    </location>
</feature>
<dbReference type="PANTHER" id="PTHR42643">
    <property type="entry name" value="IONOTROPIC RECEPTOR 20A-RELATED"/>
    <property type="match status" value="1"/>
</dbReference>
<feature type="transmembrane region" description="Helical" evidence="12">
    <location>
        <begin position="1776"/>
        <end position="1797"/>
    </location>
</feature>
<dbReference type="InterPro" id="IPR056198">
    <property type="entry name" value="LBD_receptor"/>
</dbReference>
<feature type="transmembrane region" description="Helical" evidence="12">
    <location>
        <begin position="1190"/>
        <end position="1212"/>
    </location>
</feature>
<keyword evidence="7 12" id="KW-0472">Membrane</keyword>
<evidence type="ECO:0000256" key="12">
    <source>
        <dbReference type="SAM" id="Phobius"/>
    </source>
</evidence>
<evidence type="ECO:0000256" key="1">
    <source>
        <dbReference type="ARBA" id="ARBA00004651"/>
    </source>
</evidence>
<keyword evidence="3" id="KW-1003">Cell membrane</keyword>
<keyword evidence="2" id="KW-0813">Transport</keyword>
<evidence type="ECO:0000256" key="11">
    <source>
        <dbReference type="ARBA" id="ARBA00023303"/>
    </source>
</evidence>
<evidence type="ECO:0000256" key="2">
    <source>
        <dbReference type="ARBA" id="ARBA00022448"/>
    </source>
</evidence>
<sequence length="1806" mass="205624">MKVLLLVSLCCIATSLCAMVPVSHHHRNQYHHLTVPIAHHFKDTNIPVVFWLDSPVYVTNQSTQLDALHAIVLAHSDWMVAVFRNSLRCLRCRTRLQNVFIAATVRSLQTLLASLEYDCFYPTGRYIFIVTEQLAREATDVRNVFEIVWKNRIVHVVLIVSRSNDTARFRAYGYEPYAYGKCGKVRVKLIDRYTDAGWRRLAGGWFNRALPNFHQCPLKVVTFESKPFVMVRTVGNETRYSGLEVKIFNHIAAKLNVSIVYTPPPNNTRWGMLLPHNSTGQMGMLQRNEADVGFGSVGRSIERDLYLRSSVPSIVSQLSMTIPPRLPYTALEKLFLPLRLSAWLLVAAGYTTILCLYVVLFRGKHRPHRERIPGLYYTFWTILMGGPGREVHRHSTRLYVISLVLNALIVRNLYQSALFQRLKSNDLMAANLHTYQDINEAGLSYYMFTTTARFYADNPEVNGSIRAIANENIDWDEVMYNISQHRLKGVIPLSLESIAYYVKHRGQQQKGAMVYVSERTAISYYVAFHFPRRTALQQPFDRLLHRLQSGGFILYWRAEYRNNPNGAKNYEQQDGLVPTPLQLQQVAGGFYLWALGLLVGTVAFLGEIAISKLFATLLALAMVVQHCYCSAGMLIPLVDAVSATEHLQAPLKQHFQYPTFPVNFRAESSENGTTTTRELFEINELMRENSGWLIGTVSGRLPIVTNPYASFYNVFFADGYDAMGKILQSLNYTDYDPTGRCLLVINAAYETDHMVQLMAILWQLRMVNVAVIVQEAATDTDSYRAYSYDPYREGKCELLEPLLLDQFVAGRWQSLHRWYRDKLENFHGCSLSVGTFAAKPYSMVRRDGNATIRYGMEVSIVENVARWFNFTIDYRSPAGTVKWGIIRAVNSTGMMGMIQRNEVAFGFGCMGYNEYRNRYLTVGLPSFITQLSMAAPPARPFTWLEKLFAPFTLGAWLCIALCYAGYLLLTVLVFDSRLVTTVEHFRNPAYNVWVMLMGGPSRPVRQTSIRLFLAGFMLNALVIRTMYHSAMFERLQATTTLGSDLNTFQQINDAHMLYYMYITTSFYVKDNPLVHGRIRILWDETEDWDEVMYNISHYRLKGVFVIPLDAIEYYVKNVGQRGLVYVSSHTSINYNPGFVYPKASPLTEPFSAIIGRYQAAGLIPIWREQFRDTRYWNNAKQQPEPISLHWSHLSGGFYLWACLLALSSLVLVGERIMSRTQQASLLTPIVQTHYRVPEGFVAVRVQNGGHSNPSHQQQDLIDGLMRTGHDWLAVSFDDLPAAERRPAYYGVFLVADYRSLCTLLDGMTPGAYQFDGLYTIVIEQRQPKLPDVMERLWSCRLLNVVIIVSEKRANEDEDRYVAYTYHPYREHRCGSVEPYAVGQYANGTWTELVRWFAKRTDNFNGCPLVIGTIPIIPCSIIERDGPGGSTTHKGIEVSQVDDLSRRFNFTPQYRISNGSTRWGFARAVNSTGLMGWIQRGEVDFGLGSIGISLSRVQHLRQGIASRFGQLAMAIPPKRPDSSVEKLIKPFSRQTWLCVVLGLAGISTLAWALFGTGWRRVADQLRHPCYTIWVLTMGGPCGALRMDSTRLFVVSLVLNMLVVRTLYHAAMFERLQASASLASELDTLEQINRAGKMYIMHKTIALFFNDNPLVGPRRIRHTLHDNENWEELLYQLSRPGSDFVVALPLDCIKYYVQQYGNRGLVYVGKHNGITYNTAFFYPQTTSLQQPFSARVLAYHSAGLVDQWAQAFEDGRYWSNAKADPEPASLAWSHLSGAFYLCGTMHLLAVCVFVAELGWARKWRKASE</sequence>
<evidence type="ECO:0000256" key="6">
    <source>
        <dbReference type="ARBA" id="ARBA00023065"/>
    </source>
</evidence>
<dbReference type="Pfam" id="PF24061">
    <property type="entry name" value="LBD_receptor"/>
    <property type="match status" value="3"/>
</dbReference>
<keyword evidence="4 12" id="KW-0812">Transmembrane</keyword>
<feature type="domain" description="Ionotropic glutamate receptor L-glutamate and glycine-binding" evidence="14">
    <location>
        <begin position="840"/>
        <end position="900"/>
    </location>
</feature>
<keyword evidence="9" id="KW-0325">Glycoprotein</keyword>
<dbReference type="VEuPathDB" id="VectorBase:AMEM21_004701"/>